<protein>
    <submittedName>
        <fullName evidence="8">p-hydroxybenzoic acid efflux pump subunit AaeB</fullName>
    </submittedName>
</protein>
<dbReference type="Proteomes" id="UP000344274">
    <property type="component" value="Unassembled WGS sequence"/>
</dbReference>
<dbReference type="EMBL" id="CABVHB010000001">
    <property type="protein sequence ID" value="VVM39147.1"/>
    <property type="molecule type" value="Genomic_DNA"/>
</dbReference>
<keyword evidence="6 7" id="KW-0472">Membrane</keyword>
<feature type="transmembrane region" description="Helical" evidence="7">
    <location>
        <begin position="154"/>
        <end position="178"/>
    </location>
</feature>
<sequence length="724" mass="79604">MTTLAGGVSTGVPMQALLQYFKAIFNPGPGVLLFALRTIAAGLLTLYLAFLFDLDQPKWSIMAVVIISQPLAGMVLARSFGQVIGTTLGAAVAVLIMAIFPQAPLPFIATLALWLALCTAGGTLLRYTSSQAFVLSGYTAVVVALLAVPDQGGMFLLAVTRVTETLLAVACVCVVSLLTARPEAVARDYFAKIDQITRLLATHASAVIRTEESEAEFQQRQMQLLGQISGLEGVRRHMYFDAPRLRSANGLVQLLGNQLVLLTARLTALRHQRLLLTERWEGELPEEIQRLRAEELAFLDELAREGRSLSSEKRHHFTSLQQRFDELAYRAEQLTEPLPATLRSLAWSLRWEQARLLQQLEQILELSDAIQSGRPASSVFRGRENPLHLDFTLATMNAVRAFSALLIAGLIWIETGWDGARAGMVLVGILCSLMSTFPRPLLAVQSYARGFGLALVASALLQFMFVPMISNFEMLALLLAPLLYAVAVGLASPPTTGTGIGLGLTTFLLLGPLNVGIGQNTASQWFEFAGAYTCATVLALSVYALIFPFRPDFRMRRLYKENCEQVYALLKTSASDEQQFAFESRMVDRLTMMLGLLPATREPQSRELFQVSLACMALGIALNQLRQQGQNNALLSPDLQRRLFSTVRETGRLVAGRPGVEVVQVLDSLHTLGDDLDALHTDVHEHLWSVFRMRVALLIVVSFVERYRGHFQPSGLEGEPVLAH</sequence>
<evidence type="ECO:0000256" key="5">
    <source>
        <dbReference type="ARBA" id="ARBA00022989"/>
    </source>
</evidence>
<keyword evidence="3" id="KW-1003">Cell membrane</keyword>
<dbReference type="PANTHER" id="PTHR30509">
    <property type="entry name" value="P-HYDROXYBENZOIC ACID EFFLUX PUMP SUBUNIT-RELATED"/>
    <property type="match status" value="1"/>
</dbReference>
<evidence type="ECO:0000256" key="2">
    <source>
        <dbReference type="ARBA" id="ARBA00022448"/>
    </source>
</evidence>
<feature type="transmembrane region" description="Helical" evidence="7">
    <location>
        <begin position="58"/>
        <end position="76"/>
    </location>
</feature>
<dbReference type="InterPro" id="IPR006726">
    <property type="entry name" value="PHBA_efflux_AaeB/fusaric-R"/>
</dbReference>
<organism evidence="8 9">
    <name type="scientific">Pseudomonas fluorescens</name>
    <dbReference type="NCBI Taxonomy" id="294"/>
    <lineage>
        <taxon>Bacteria</taxon>
        <taxon>Pseudomonadati</taxon>
        <taxon>Pseudomonadota</taxon>
        <taxon>Gammaproteobacteria</taxon>
        <taxon>Pseudomonadales</taxon>
        <taxon>Pseudomonadaceae</taxon>
        <taxon>Pseudomonas</taxon>
    </lineage>
</organism>
<accession>A0A5E6PCX3</accession>
<dbReference type="GO" id="GO:0022857">
    <property type="term" value="F:transmembrane transporter activity"/>
    <property type="evidence" value="ECO:0007669"/>
    <property type="project" value="InterPro"/>
</dbReference>
<feature type="transmembrane region" description="Helical" evidence="7">
    <location>
        <begin position="419"/>
        <end position="438"/>
    </location>
</feature>
<dbReference type="AlphaFoldDB" id="A0A5E6PCX3"/>
<evidence type="ECO:0000313" key="9">
    <source>
        <dbReference type="Proteomes" id="UP000344274"/>
    </source>
</evidence>
<feature type="transmembrane region" description="Helical" evidence="7">
    <location>
        <begin position="391"/>
        <end position="413"/>
    </location>
</feature>
<proteinExistence type="predicted"/>
<comment type="subcellular location">
    <subcellularLocation>
        <location evidence="1">Cell membrane</location>
        <topology evidence="1">Multi-pass membrane protein</topology>
    </subcellularLocation>
</comment>
<name>A0A5E6PCX3_PSEFL</name>
<feature type="transmembrane region" description="Helical" evidence="7">
    <location>
        <begin position="529"/>
        <end position="549"/>
    </location>
</feature>
<dbReference type="PANTHER" id="PTHR30509:SF9">
    <property type="entry name" value="MULTIDRUG RESISTANCE PROTEIN MDTO"/>
    <property type="match status" value="1"/>
</dbReference>
<evidence type="ECO:0000256" key="4">
    <source>
        <dbReference type="ARBA" id="ARBA00022692"/>
    </source>
</evidence>
<keyword evidence="5 7" id="KW-1133">Transmembrane helix</keyword>
<feature type="transmembrane region" description="Helical" evidence="7">
    <location>
        <begin position="31"/>
        <end position="52"/>
    </location>
</feature>
<evidence type="ECO:0000256" key="3">
    <source>
        <dbReference type="ARBA" id="ARBA00022475"/>
    </source>
</evidence>
<feature type="transmembrane region" description="Helical" evidence="7">
    <location>
        <begin position="450"/>
        <end position="469"/>
    </location>
</feature>
<reference evidence="8 9" key="1">
    <citation type="submission" date="2019-09" db="EMBL/GenBank/DDBJ databases">
        <authorList>
            <person name="Chandra G."/>
            <person name="Truman W A."/>
        </authorList>
    </citation>
    <scope>NUCLEOTIDE SEQUENCE [LARGE SCALE GENOMIC DNA]</scope>
    <source>
        <strain evidence="8">PS673</strain>
    </source>
</reference>
<keyword evidence="4 7" id="KW-0812">Transmembrane</keyword>
<evidence type="ECO:0000313" key="8">
    <source>
        <dbReference type="EMBL" id="VVM39147.1"/>
    </source>
</evidence>
<gene>
    <name evidence="8" type="primary">aaeB_1</name>
    <name evidence="8" type="ORF">PS673_00181</name>
</gene>
<evidence type="ECO:0000256" key="1">
    <source>
        <dbReference type="ARBA" id="ARBA00004651"/>
    </source>
</evidence>
<evidence type="ECO:0000256" key="7">
    <source>
        <dbReference type="SAM" id="Phobius"/>
    </source>
</evidence>
<feature type="transmembrane region" description="Helical" evidence="7">
    <location>
        <begin position="499"/>
        <end position="517"/>
    </location>
</feature>
<dbReference type="GO" id="GO:0005886">
    <property type="term" value="C:plasma membrane"/>
    <property type="evidence" value="ECO:0007669"/>
    <property type="project" value="UniProtKB-SubCell"/>
</dbReference>
<keyword evidence="2" id="KW-0813">Transport</keyword>
<evidence type="ECO:0000256" key="6">
    <source>
        <dbReference type="ARBA" id="ARBA00023136"/>
    </source>
</evidence>
<feature type="transmembrane region" description="Helical" evidence="7">
    <location>
        <begin position="132"/>
        <end position="148"/>
    </location>
</feature>
<dbReference type="Pfam" id="PF04632">
    <property type="entry name" value="FUSC"/>
    <property type="match status" value="1"/>
</dbReference>
<feature type="transmembrane region" description="Helical" evidence="7">
    <location>
        <begin position="107"/>
        <end position="125"/>
    </location>
</feature>